<gene>
    <name evidence="1" type="ORF">NCTC12219_01050</name>
</gene>
<proteinExistence type="predicted"/>
<evidence type="ECO:0000313" key="1">
    <source>
        <dbReference type="EMBL" id="STP11167.1"/>
    </source>
</evidence>
<name>A0A377JTF4_9HELI</name>
<sequence>MQITQDNLFSYMQAWLRECDMKILGYHNSTKAQKAKQCFCDSLHLLEFLDTFSYDLVYSSKELFLAVAKHSQKDLGVNQCEFEAVLQDSISKLTHLRILRKARIYVKTDFRIGANTRPIHILAIAQDLLWLRFTPEYKEADLNLAEILQMARGMVITHYAKNKGKLPIWGNILEYYLFYNGTRYEFDTQGNLKDNPQAKLAQGVISVTLSV</sequence>
<accession>A0A377JTF4</accession>
<organism evidence="1 2">
    <name type="scientific">Helicobacter cinaedi</name>
    <dbReference type="NCBI Taxonomy" id="213"/>
    <lineage>
        <taxon>Bacteria</taxon>
        <taxon>Pseudomonadati</taxon>
        <taxon>Campylobacterota</taxon>
        <taxon>Epsilonproteobacteria</taxon>
        <taxon>Campylobacterales</taxon>
        <taxon>Helicobacteraceae</taxon>
        <taxon>Helicobacter</taxon>
    </lineage>
</organism>
<dbReference type="RefSeq" id="WP_258864756.1">
    <property type="nucleotide sequence ID" value="NZ_UGHX01000001.1"/>
</dbReference>
<reference evidence="1 2" key="1">
    <citation type="submission" date="2018-06" db="EMBL/GenBank/DDBJ databases">
        <authorList>
            <consortium name="Pathogen Informatics"/>
            <person name="Doyle S."/>
        </authorList>
    </citation>
    <scope>NUCLEOTIDE SEQUENCE [LARGE SCALE GENOMIC DNA]</scope>
    <source>
        <strain evidence="1 2">NCTC12219</strain>
    </source>
</reference>
<protein>
    <submittedName>
        <fullName evidence="1">Uncharacterized protein</fullName>
    </submittedName>
</protein>
<evidence type="ECO:0000313" key="2">
    <source>
        <dbReference type="Proteomes" id="UP000255103"/>
    </source>
</evidence>
<dbReference type="AlphaFoldDB" id="A0A377JTF4"/>
<dbReference type="Proteomes" id="UP000255103">
    <property type="component" value="Unassembled WGS sequence"/>
</dbReference>
<dbReference type="EMBL" id="UGHX01000001">
    <property type="protein sequence ID" value="STP11167.1"/>
    <property type="molecule type" value="Genomic_DNA"/>
</dbReference>